<dbReference type="NCBIfam" id="NF033083">
    <property type="entry name" value="AAC_3_I"/>
    <property type="match status" value="1"/>
</dbReference>
<dbReference type="InterPro" id="IPR016181">
    <property type="entry name" value="Acyl_CoA_acyltransferase"/>
</dbReference>
<organism evidence="4">
    <name type="scientific">Ectopseudomonas mendocina (strain ymp)</name>
    <name type="common">Pseudomonas mendocina</name>
    <dbReference type="NCBI Taxonomy" id="399739"/>
    <lineage>
        <taxon>Bacteria</taxon>
        <taxon>Pseudomonadati</taxon>
        <taxon>Pseudomonadota</taxon>
        <taxon>Gammaproteobacteria</taxon>
        <taxon>Pseudomonadales</taxon>
        <taxon>Pseudomonadaceae</taxon>
        <taxon>Ectopseudomonas</taxon>
    </lineage>
</organism>
<dbReference type="HOGENOM" id="CLU_118619_0_0_6"/>
<feature type="domain" description="N-acetyltransferase" evidence="3">
    <location>
        <begin position="26"/>
        <end position="175"/>
    </location>
</feature>
<reference evidence="4" key="1">
    <citation type="submission" date="2007-04" db="EMBL/GenBank/DDBJ databases">
        <title>Complete sequence of Pseudomonas mendocina ymp.</title>
        <authorList>
            <consortium name="US DOE Joint Genome Institute"/>
            <person name="Copeland A."/>
            <person name="Lucas S."/>
            <person name="Lapidus A."/>
            <person name="Barry K."/>
            <person name="Glavina del Rio T."/>
            <person name="Dalin E."/>
            <person name="Tice H."/>
            <person name="Pitluck S."/>
            <person name="Kiss H."/>
            <person name="Brettin T."/>
            <person name="Detter J.C."/>
            <person name="Bruce D."/>
            <person name="Han C."/>
            <person name="Schmutz J."/>
            <person name="Larimer F."/>
            <person name="Land M."/>
            <person name="Hauser L."/>
            <person name="Kyrpides N."/>
            <person name="Mikhailova N."/>
            <person name="Hersman L."/>
            <person name="Dubois J."/>
            <person name="Maurice P."/>
            <person name="Richardson P."/>
        </authorList>
    </citation>
    <scope>NUCLEOTIDE SEQUENCE [LARGE SCALE GENOMIC DNA]</scope>
    <source>
        <strain evidence="4">Ymp</strain>
    </source>
</reference>
<dbReference type="Gene3D" id="3.40.630.30">
    <property type="match status" value="1"/>
</dbReference>
<keyword evidence="1 4" id="KW-0808">Transferase</keyword>
<dbReference type="GO" id="GO:0046353">
    <property type="term" value="F:aminoglycoside 3-N-acetyltransferase activity"/>
    <property type="evidence" value="ECO:0007669"/>
    <property type="project" value="UniProtKB-EC"/>
</dbReference>
<dbReference type="Pfam" id="PF00583">
    <property type="entry name" value="Acetyltransf_1"/>
    <property type="match status" value="1"/>
</dbReference>
<dbReference type="PANTHER" id="PTHR42919">
    <property type="entry name" value="N-ALPHA-ACETYLTRANSFERASE"/>
    <property type="match status" value="1"/>
</dbReference>
<dbReference type="CDD" id="cd04301">
    <property type="entry name" value="NAT_SF"/>
    <property type="match status" value="1"/>
</dbReference>
<sequence>MRSPTWPPVPSSFYLEVIAMKEAQGISIQTLGSEHVDVMRAMLGMFGEAFGETATYTAAQPDDAYLQRLLASDAFFAIAALAEGQVVGGLAAYLLPKFEQARAEIYIYDLAVAQPHRRRGIATAMIEQLKHIAAARGAYVIYVQADHGDDPAIALYTKLGIREDVLHFDIPLERG</sequence>
<evidence type="ECO:0000256" key="2">
    <source>
        <dbReference type="ARBA" id="ARBA00023315"/>
    </source>
</evidence>
<dbReference type="EC" id="2.3.1.60" evidence="4"/>
<protein>
    <submittedName>
        <fullName evidence="4">Gentamicin 3'-N-acetyltransferase</fullName>
        <ecNumber evidence="4">2.3.1.60</ecNumber>
    </submittedName>
</protein>
<accession>A4XWX5</accession>
<gene>
    <name evidence="4" type="ordered locus">Pmen_3087</name>
</gene>
<keyword evidence="2 4" id="KW-0012">Acyltransferase</keyword>
<dbReference type="PROSITE" id="PS51186">
    <property type="entry name" value="GNAT"/>
    <property type="match status" value="1"/>
</dbReference>
<dbReference type="PANTHER" id="PTHR42919:SF8">
    <property type="entry name" value="N-ALPHA-ACETYLTRANSFERASE 50"/>
    <property type="match status" value="1"/>
</dbReference>
<dbReference type="InterPro" id="IPR051556">
    <property type="entry name" value="N-term/lysine_N-AcTrnsfr"/>
</dbReference>
<evidence type="ECO:0000313" key="4">
    <source>
        <dbReference type="EMBL" id="ABP85841.1"/>
    </source>
</evidence>
<dbReference type="KEGG" id="pmy:Pmen_3087"/>
<dbReference type="eggNOG" id="COG0456">
    <property type="taxonomic scope" value="Bacteria"/>
</dbReference>
<proteinExistence type="predicted"/>
<dbReference type="InterPro" id="IPR000182">
    <property type="entry name" value="GNAT_dom"/>
</dbReference>
<dbReference type="SUPFAM" id="SSF55729">
    <property type="entry name" value="Acyl-CoA N-acyltransferases (Nat)"/>
    <property type="match status" value="1"/>
</dbReference>
<dbReference type="STRING" id="399739.Pmen_3087"/>
<name>A4XWX5_ECTM1</name>
<evidence type="ECO:0000256" key="1">
    <source>
        <dbReference type="ARBA" id="ARBA00022679"/>
    </source>
</evidence>
<dbReference type="EMBL" id="CP000680">
    <property type="protein sequence ID" value="ABP85841.1"/>
    <property type="molecule type" value="Genomic_DNA"/>
</dbReference>
<dbReference type="AlphaFoldDB" id="A4XWX5"/>
<evidence type="ECO:0000259" key="3">
    <source>
        <dbReference type="PROSITE" id="PS51186"/>
    </source>
</evidence>